<reference evidence="1 2" key="1">
    <citation type="submission" date="2019-03" db="EMBL/GenBank/DDBJ databases">
        <title>First draft genome of Liparis tanakae, snailfish: a comprehensive survey of snailfish specific genes.</title>
        <authorList>
            <person name="Kim W."/>
            <person name="Song I."/>
            <person name="Jeong J.-H."/>
            <person name="Kim D."/>
            <person name="Kim S."/>
            <person name="Ryu S."/>
            <person name="Song J.Y."/>
            <person name="Lee S.K."/>
        </authorList>
    </citation>
    <scope>NUCLEOTIDE SEQUENCE [LARGE SCALE GENOMIC DNA]</scope>
    <source>
        <tissue evidence="1">Muscle</tissue>
    </source>
</reference>
<accession>A0A4Z2EG60</accession>
<dbReference type="EMBL" id="SRLO01008156">
    <property type="protein sequence ID" value="TNN27520.1"/>
    <property type="molecule type" value="Genomic_DNA"/>
</dbReference>
<name>A0A4Z2EG60_9TELE</name>
<gene>
    <name evidence="1" type="ORF">EYF80_062336</name>
</gene>
<dbReference type="Proteomes" id="UP000314294">
    <property type="component" value="Unassembled WGS sequence"/>
</dbReference>
<dbReference type="AlphaFoldDB" id="A0A4Z2EG60"/>
<protein>
    <submittedName>
        <fullName evidence="1">Uncharacterized protein</fullName>
    </submittedName>
</protein>
<sequence>MVHVEPTAEAEEVLSKELQEHLGGDACNTETERSFRDAARYSIRARPPRPCGCITRPRGRVGKL</sequence>
<evidence type="ECO:0000313" key="2">
    <source>
        <dbReference type="Proteomes" id="UP000314294"/>
    </source>
</evidence>
<comment type="caution">
    <text evidence="1">The sequence shown here is derived from an EMBL/GenBank/DDBJ whole genome shotgun (WGS) entry which is preliminary data.</text>
</comment>
<keyword evidence="2" id="KW-1185">Reference proteome</keyword>
<evidence type="ECO:0000313" key="1">
    <source>
        <dbReference type="EMBL" id="TNN27520.1"/>
    </source>
</evidence>
<organism evidence="1 2">
    <name type="scientific">Liparis tanakae</name>
    <name type="common">Tanaka's snailfish</name>
    <dbReference type="NCBI Taxonomy" id="230148"/>
    <lineage>
        <taxon>Eukaryota</taxon>
        <taxon>Metazoa</taxon>
        <taxon>Chordata</taxon>
        <taxon>Craniata</taxon>
        <taxon>Vertebrata</taxon>
        <taxon>Euteleostomi</taxon>
        <taxon>Actinopterygii</taxon>
        <taxon>Neopterygii</taxon>
        <taxon>Teleostei</taxon>
        <taxon>Neoteleostei</taxon>
        <taxon>Acanthomorphata</taxon>
        <taxon>Eupercaria</taxon>
        <taxon>Perciformes</taxon>
        <taxon>Cottioidei</taxon>
        <taxon>Cottales</taxon>
        <taxon>Liparidae</taxon>
        <taxon>Liparis</taxon>
    </lineage>
</organism>
<proteinExistence type="predicted"/>